<reference evidence="1" key="1">
    <citation type="journal article" date="2014" name="Int. J. Syst. Evol. Microbiol.">
        <title>Complete genome of a new Firmicutes species belonging to the dominant human colonic microbiota ('Ruminococcus bicirculans') reveals two chromosomes and a selective capacity to utilize plant glucans.</title>
        <authorList>
            <consortium name="NISC Comparative Sequencing Program"/>
            <person name="Wegmann U."/>
            <person name="Louis P."/>
            <person name="Goesmann A."/>
            <person name="Henrissat B."/>
            <person name="Duncan S.H."/>
            <person name="Flint H.J."/>
        </authorList>
    </citation>
    <scope>NUCLEOTIDE SEQUENCE</scope>
    <source>
        <strain evidence="1">JCM 17590</strain>
    </source>
</reference>
<comment type="caution">
    <text evidence="1">The sequence shown here is derived from an EMBL/GenBank/DDBJ whole genome shotgun (WGS) entry which is preliminary data.</text>
</comment>
<dbReference type="Proteomes" id="UP001415169">
    <property type="component" value="Unassembled WGS sequence"/>
</dbReference>
<organism evidence="1 2">
    <name type="scientific">Gryllotalpicola daejeonensis</name>
    <dbReference type="NCBI Taxonomy" id="993087"/>
    <lineage>
        <taxon>Bacteria</taxon>
        <taxon>Bacillati</taxon>
        <taxon>Actinomycetota</taxon>
        <taxon>Actinomycetes</taxon>
        <taxon>Micrococcales</taxon>
        <taxon>Microbacteriaceae</taxon>
        <taxon>Gryllotalpicola</taxon>
    </lineage>
</organism>
<accession>A0ABP7ZFV4</accession>
<gene>
    <name evidence="1" type="ORF">GCM10022286_06910</name>
</gene>
<sequence length="129" mass="14085">MIDDIISGLVDGVAENAFFNAAWKRRARLAREDGKALSSLRVKEGTVAGLSGRWRTMAVAPMKGAIRFELTGLRVQHASVREQPLTLSDVFWVGPPSPVVLELRSEDVAVEWALGRDDAAWALAQLATE</sequence>
<evidence type="ECO:0000313" key="2">
    <source>
        <dbReference type="Proteomes" id="UP001415169"/>
    </source>
</evidence>
<proteinExistence type="predicted"/>
<dbReference type="EMBL" id="BAABBV010000001">
    <property type="protein sequence ID" value="GAA4156531.1"/>
    <property type="molecule type" value="Genomic_DNA"/>
</dbReference>
<reference evidence="1" key="2">
    <citation type="submission" date="2023-12" db="EMBL/GenBank/DDBJ databases">
        <authorList>
            <person name="Sun Q."/>
            <person name="Inoue M."/>
        </authorList>
    </citation>
    <scope>NUCLEOTIDE SEQUENCE</scope>
    <source>
        <strain evidence="1">JCM 17590</strain>
    </source>
</reference>
<keyword evidence="2" id="KW-1185">Reference proteome</keyword>
<protein>
    <submittedName>
        <fullName evidence="1">Uncharacterized protein</fullName>
    </submittedName>
</protein>
<evidence type="ECO:0000313" key="1">
    <source>
        <dbReference type="EMBL" id="GAA4156531.1"/>
    </source>
</evidence>
<dbReference type="RefSeq" id="WP_344790340.1">
    <property type="nucleotide sequence ID" value="NZ_BAABBV010000001.1"/>
</dbReference>
<name>A0ABP7ZFV4_9MICO</name>